<keyword evidence="8" id="KW-1185">Reference proteome</keyword>
<evidence type="ECO:0000259" key="6">
    <source>
        <dbReference type="Pfam" id="PF07980"/>
    </source>
</evidence>
<proteinExistence type="inferred from homology"/>
<dbReference type="SUPFAM" id="SSF48452">
    <property type="entry name" value="TPR-like"/>
    <property type="match status" value="1"/>
</dbReference>
<name>A0ABX1W6P6_9SPHI</name>
<dbReference type="Pfam" id="PF07980">
    <property type="entry name" value="SusD_RagB"/>
    <property type="match status" value="1"/>
</dbReference>
<comment type="similarity">
    <text evidence="2">Belongs to the SusD family.</text>
</comment>
<evidence type="ECO:0000256" key="5">
    <source>
        <dbReference type="ARBA" id="ARBA00023237"/>
    </source>
</evidence>
<dbReference type="Gene3D" id="1.25.40.900">
    <property type="match status" value="1"/>
</dbReference>
<protein>
    <submittedName>
        <fullName evidence="7">RagB/SusD family nutrient uptake outer membrane protein</fullName>
    </submittedName>
</protein>
<evidence type="ECO:0000313" key="7">
    <source>
        <dbReference type="EMBL" id="NNU33832.1"/>
    </source>
</evidence>
<comment type="caution">
    <text evidence="7">The sequence shown here is derived from an EMBL/GenBank/DDBJ whole genome shotgun (WGS) entry which is preliminary data.</text>
</comment>
<keyword evidence="5" id="KW-0998">Cell outer membrane</keyword>
<sequence>MSYLLRAGTTYQATALINLNLIRERAGATQATLGDLTGIDVIRKERRKELAFENKTGGT</sequence>
<evidence type="ECO:0000256" key="1">
    <source>
        <dbReference type="ARBA" id="ARBA00004442"/>
    </source>
</evidence>
<evidence type="ECO:0000256" key="4">
    <source>
        <dbReference type="ARBA" id="ARBA00023136"/>
    </source>
</evidence>
<evidence type="ECO:0000256" key="3">
    <source>
        <dbReference type="ARBA" id="ARBA00022729"/>
    </source>
</evidence>
<dbReference type="InterPro" id="IPR012944">
    <property type="entry name" value="SusD_RagB_dom"/>
</dbReference>
<accession>A0ABX1W6P6</accession>
<gene>
    <name evidence="7" type="ORF">HK413_06165</name>
</gene>
<evidence type="ECO:0000313" key="8">
    <source>
        <dbReference type="Proteomes" id="UP000566071"/>
    </source>
</evidence>
<evidence type="ECO:0000256" key="2">
    <source>
        <dbReference type="ARBA" id="ARBA00006275"/>
    </source>
</evidence>
<keyword evidence="3" id="KW-0732">Signal</keyword>
<dbReference type="EMBL" id="JABFCR010000021">
    <property type="protein sequence ID" value="NNU33832.1"/>
    <property type="molecule type" value="Genomic_DNA"/>
</dbReference>
<dbReference type="InterPro" id="IPR011990">
    <property type="entry name" value="TPR-like_helical_dom_sf"/>
</dbReference>
<dbReference type="Proteomes" id="UP000566071">
    <property type="component" value="Unassembled WGS sequence"/>
</dbReference>
<organism evidence="7 8">
    <name type="scientific">Mucilaginibacter humi</name>
    <dbReference type="NCBI Taxonomy" id="2732510"/>
    <lineage>
        <taxon>Bacteria</taxon>
        <taxon>Pseudomonadati</taxon>
        <taxon>Bacteroidota</taxon>
        <taxon>Sphingobacteriia</taxon>
        <taxon>Sphingobacteriales</taxon>
        <taxon>Sphingobacteriaceae</taxon>
        <taxon>Mucilaginibacter</taxon>
    </lineage>
</organism>
<comment type="subcellular location">
    <subcellularLocation>
        <location evidence="1">Cell outer membrane</location>
    </subcellularLocation>
</comment>
<feature type="domain" description="RagB/SusD" evidence="6">
    <location>
        <begin position="11"/>
        <end position="55"/>
    </location>
</feature>
<keyword evidence="4" id="KW-0472">Membrane</keyword>
<reference evidence="7 8" key="1">
    <citation type="submission" date="2020-05" db="EMBL/GenBank/DDBJ databases">
        <authorList>
            <person name="Khan S.A."/>
            <person name="Jeon C.O."/>
            <person name="Chun B.H."/>
        </authorList>
    </citation>
    <scope>NUCLEOTIDE SEQUENCE [LARGE SCALE GENOMIC DNA]</scope>
    <source>
        <strain evidence="7 8">S1162</strain>
    </source>
</reference>